<dbReference type="SUPFAM" id="SSF46689">
    <property type="entry name" value="Homeodomain-like"/>
    <property type="match status" value="1"/>
</dbReference>
<sequence length="217" mass="24525">MSIAKEKAVLRNFMSKSTTKARATHECILKATIHCYGVYGVENTTLEQVAAEAGMSRTTVYRYAGNRRELLNKVLLRDANQALSELEVITRYYDNLEEVVLESILFLMRRRNNFEMQHILYGDSSGAQQDDGLPLNILTDLVEQSLTHHYANAESKGLVSSKLPLPLLADWLGRITISLISQPSHFTQTEESLRTYLKAVLCPIFHLPSSTPQPRNE</sequence>
<dbReference type="PROSITE" id="PS50977">
    <property type="entry name" value="HTH_TETR_2"/>
    <property type="match status" value="1"/>
</dbReference>
<dbReference type="EMBL" id="JOKH01000003">
    <property type="protein sequence ID" value="KEQ17179.1"/>
    <property type="molecule type" value="Genomic_DNA"/>
</dbReference>
<dbReference type="Proteomes" id="UP000028073">
    <property type="component" value="Unassembled WGS sequence"/>
</dbReference>
<dbReference type="Pfam" id="PF00440">
    <property type="entry name" value="TetR_N"/>
    <property type="match status" value="1"/>
</dbReference>
<accession>A0A081NFF6</accession>
<dbReference type="GO" id="GO:0003677">
    <property type="term" value="F:DNA binding"/>
    <property type="evidence" value="ECO:0007669"/>
    <property type="project" value="UniProtKB-UniRule"/>
</dbReference>
<dbReference type="Gene3D" id="1.10.357.10">
    <property type="entry name" value="Tetracycline Repressor, domain 2"/>
    <property type="match status" value="1"/>
</dbReference>
<dbReference type="InterPro" id="IPR009057">
    <property type="entry name" value="Homeodomain-like_sf"/>
</dbReference>
<dbReference type="InterPro" id="IPR001647">
    <property type="entry name" value="HTH_TetR"/>
</dbReference>
<dbReference type="AlphaFoldDB" id="A0A081NFF6"/>
<keyword evidence="5" id="KW-1185">Reference proteome</keyword>
<keyword evidence="1 2" id="KW-0238">DNA-binding</keyword>
<feature type="domain" description="HTH tetR-type" evidence="3">
    <location>
        <begin position="22"/>
        <end position="82"/>
    </location>
</feature>
<evidence type="ECO:0000256" key="1">
    <source>
        <dbReference type="ARBA" id="ARBA00023125"/>
    </source>
</evidence>
<evidence type="ECO:0000313" key="5">
    <source>
        <dbReference type="Proteomes" id="UP000028073"/>
    </source>
</evidence>
<feature type="DNA-binding region" description="H-T-H motif" evidence="2">
    <location>
        <begin position="45"/>
        <end position="64"/>
    </location>
</feature>
<evidence type="ECO:0000259" key="3">
    <source>
        <dbReference type="PROSITE" id="PS50977"/>
    </source>
</evidence>
<protein>
    <recommendedName>
        <fullName evidence="3">HTH tetR-type domain-containing protein</fullName>
    </recommendedName>
</protein>
<gene>
    <name evidence="4" type="ORF">GZ78_15140</name>
</gene>
<comment type="caution">
    <text evidence="4">The sequence shown here is derived from an EMBL/GenBank/DDBJ whole genome shotgun (WGS) entry which is preliminary data.</text>
</comment>
<dbReference type="eggNOG" id="COG1309">
    <property type="taxonomic scope" value="Bacteria"/>
</dbReference>
<evidence type="ECO:0000313" key="4">
    <source>
        <dbReference type="EMBL" id="KEQ17179.1"/>
    </source>
</evidence>
<organism evidence="4 5">
    <name type="scientific">Endozoicomonas numazuensis</name>
    <dbReference type="NCBI Taxonomy" id="1137799"/>
    <lineage>
        <taxon>Bacteria</taxon>
        <taxon>Pseudomonadati</taxon>
        <taxon>Pseudomonadota</taxon>
        <taxon>Gammaproteobacteria</taxon>
        <taxon>Oceanospirillales</taxon>
        <taxon>Endozoicomonadaceae</taxon>
        <taxon>Endozoicomonas</taxon>
    </lineage>
</organism>
<proteinExistence type="predicted"/>
<evidence type="ECO:0000256" key="2">
    <source>
        <dbReference type="PROSITE-ProRule" id="PRU00335"/>
    </source>
</evidence>
<dbReference type="STRING" id="1137799.GZ78_15140"/>
<reference evidence="4 5" key="1">
    <citation type="submission" date="2014-06" db="EMBL/GenBank/DDBJ databases">
        <title>Whole Genome Sequences of Three Symbiotic Endozoicomonas Bacteria.</title>
        <authorList>
            <person name="Neave M.J."/>
            <person name="Apprill A."/>
            <person name="Voolstra C.R."/>
        </authorList>
    </citation>
    <scope>NUCLEOTIDE SEQUENCE [LARGE SCALE GENOMIC DNA]</scope>
    <source>
        <strain evidence="4 5">DSM 25634</strain>
    </source>
</reference>
<name>A0A081NFF6_9GAMM</name>